<gene>
    <name evidence="2" type="ORF">GCM10010357_62140</name>
</gene>
<dbReference type="EMBL" id="BAAABX010000068">
    <property type="protein sequence ID" value="GAA0432125.1"/>
    <property type="molecule type" value="Genomic_DNA"/>
</dbReference>
<feature type="region of interest" description="Disordered" evidence="1">
    <location>
        <begin position="157"/>
        <end position="181"/>
    </location>
</feature>
<evidence type="ECO:0000313" key="3">
    <source>
        <dbReference type="Proteomes" id="UP001500879"/>
    </source>
</evidence>
<dbReference type="Proteomes" id="UP001500879">
    <property type="component" value="Unassembled WGS sequence"/>
</dbReference>
<reference evidence="2 3" key="1">
    <citation type="journal article" date="2019" name="Int. J. Syst. Evol. Microbiol.">
        <title>The Global Catalogue of Microorganisms (GCM) 10K type strain sequencing project: providing services to taxonomists for standard genome sequencing and annotation.</title>
        <authorList>
            <consortium name="The Broad Institute Genomics Platform"/>
            <consortium name="The Broad Institute Genome Sequencing Center for Infectious Disease"/>
            <person name="Wu L."/>
            <person name="Ma J."/>
        </authorList>
    </citation>
    <scope>NUCLEOTIDE SEQUENCE [LARGE SCALE GENOMIC DNA]</scope>
    <source>
        <strain evidence="2 3">JCM 4788</strain>
    </source>
</reference>
<protein>
    <submittedName>
        <fullName evidence="2">Uncharacterized protein</fullName>
    </submittedName>
</protein>
<accession>A0ABN0Z3W8</accession>
<evidence type="ECO:0000256" key="1">
    <source>
        <dbReference type="SAM" id="MobiDB-lite"/>
    </source>
</evidence>
<proteinExistence type="predicted"/>
<sequence length="181" mass="20453">MTRTLTPAAKARKAEGRTEEVQRRWDEWKQRATPALRRHAEAVERCSLCALPLQRVAQAFMAGTAPQRALFLNKPEQRAYNQFKKDCPDRGTRAAEFAAVFRAEHRHGPSAADLCDALWPGRRQDMSSSRRVRLFIVHRLLENGWLVNAPPVPWTLHPAPVPPRPAEDRPRSGVPAARAEA</sequence>
<organism evidence="2 3">
    <name type="scientific">Streptomyces luteireticuli</name>
    <dbReference type="NCBI Taxonomy" id="173858"/>
    <lineage>
        <taxon>Bacteria</taxon>
        <taxon>Bacillati</taxon>
        <taxon>Actinomycetota</taxon>
        <taxon>Actinomycetes</taxon>
        <taxon>Kitasatosporales</taxon>
        <taxon>Streptomycetaceae</taxon>
        <taxon>Streptomyces</taxon>
    </lineage>
</organism>
<dbReference type="RefSeq" id="WP_344031522.1">
    <property type="nucleotide sequence ID" value="NZ_BAAABX010000068.1"/>
</dbReference>
<evidence type="ECO:0000313" key="2">
    <source>
        <dbReference type="EMBL" id="GAA0432125.1"/>
    </source>
</evidence>
<name>A0ABN0Z3W8_9ACTN</name>
<keyword evidence="3" id="KW-1185">Reference proteome</keyword>
<comment type="caution">
    <text evidence="2">The sequence shown here is derived from an EMBL/GenBank/DDBJ whole genome shotgun (WGS) entry which is preliminary data.</text>
</comment>